<evidence type="ECO:0000259" key="6">
    <source>
        <dbReference type="PROSITE" id="PS50104"/>
    </source>
</evidence>
<dbReference type="Gene3D" id="1.10.8.430">
    <property type="entry name" value="Helical domain of apoptotic protease-activating factors"/>
    <property type="match status" value="2"/>
</dbReference>
<evidence type="ECO:0000256" key="3">
    <source>
        <dbReference type="ARBA" id="ARBA00022821"/>
    </source>
</evidence>
<dbReference type="Pfam" id="PF00931">
    <property type="entry name" value="NB-ARC"/>
    <property type="match status" value="2"/>
</dbReference>
<dbReference type="InterPro" id="IPR035897">
    <property type="entry name" value="Toll_tir_struct_dom_sf"/>
</dbReference>
<accession>A0A6P5N3S6</accession>
<protein>
    <submittedName>
        <fullName evidence="8">Uncharacterized protein LOC107475276</fullName>
    </submittedName>
</protein>
<reference evidence="7" key="1">
    <citation type="journal article" date="2016" name="Nat. Genet.">
        <title>The genome sequences of Arachis duranensis and Arachis ipaensis, the diploid ancestors of cultivated peanut.</title>
        <authorList>
            <person name="Bertioli D.J."/>
            <person name="Cannon S.B."/>
            <person name="Froenicke L."/>
            <person name="Huang G."/>
            <person name="Farmer A.D."/>
            <person name="Cannon E.K."/>
            <person name="Liu X."/>
            <person name="Gao D."/>
            <person name="Clevenger J."/>
            <person name="Dash S."/>
            <person name="Ren L."/>
            <person name="Moretzsohn M.C."/>
            <person name="Shirasawa K."/>
            <person name="Huang W."/>
            <person name="Vidigal B."/>
            <person name="Abernathy B."/>
            <person name="Chu Y."/>
            <person name="Niederhuth C.E."/>
            <person name="Umale P."/>
            <person name="Araujo A.C."/>
            <person name="Kozik A."/>
            <person name="Kim K.D."/>
            <person name="Burow M.D."/>
            <person name="Varshney R.K."/>
            <person name="Wang X."/>
            <person name="Zhang X."/>
            <person name="Barkley N."/>
            <person name="Guimaraes P.M."/>
            <person name="Isobe S."/>
            <person name="Guo B."/>
            <person name="Liao B."/>
            <person name="Stalker H.T."/>
            <person name="Schmitz R.J."/>
            <person name="Scheffler B.E."/>
            <person name="Leal-Bertioli S.C."/>
            <person name="Xun X."/>
            <person name="Jackson S.A."/>
            <person name="Michelmore R."/>
            <person name="Ozias-Akins P."/>
        </authorList>
    </citation>
    <scope>NUCLEOTIDE SEQUENCE [LARGE SCALE GENOMIC DNA]</scope>
    <source>
        <strain evidence="7">cv. V14167</strain>
    </source>
</reference>
<keyword evidence="7" id="KW-1185">Reference proteome</keyword>
<dbReference type="PROSITE" id="PS50104">
    <property type="entry name" value="TIR"/>
    <property type="match status" value="1"/>
</dbReference>
<dbReference type="SMART" id="SM00382">
    <property type="entry name" value="AAA"/>
    <property type="match status" value="1"/>
</dbReference>
<evidence type="ECO:0000313" key="8">
    <source>
        <dbReference type="RefSeq" id="XP_020991334.1"/>
    </source>
</evidence>
<dbReference type="InterPro" id="IPR044974">
    <property type="entry name" value="Disease_R_plants"/>
</dbReference>
<reference evidence="8" key="2">
    <citation type="submission" date="2025-08" db="UniProtKB">
        <authorList>
            <consortium name="RefSeq"/>
        </authorList>
    </citation>
    <scope>IDENTIFICATION</scope>
    <source>
        <tissue evidence="8">Whole plant</tissue>
    </source>
</reference>
<dbReference type="Gene3D" id="3.80.10.10">
    <property type="entry name" value="Ribonuclease Inhibitor"/>
    <property type="match status" value="1"/>
</dbReference>
<name>A0A6P5N3S6_ARADU</name>
<gene>
    <name evidence="8" type="primary">LOC107475276</name>
</gene>
<dbReference type="GO" id="GO:0007165">
    <property type="term" value="P:signal transduction"/>
    <property type="evidence" value="ECO:0007669"/>
    <property type="project" value="InterPro"/>
</dbReference>
<keyword evidence="4" id="KW-0520">NAD</keyword>
<dbReference type="Proteomes" id="UP000515211">
    <property type="component" value="Chromosome 2"/>
</dbReference>
<dbReference type="InterPro" id="IPR036390">
    <property type="entry name" value="WH_DNA-bd_sf"/>
</dbReference>
<feature type="domain" description="TIR" evidence="6">
    <location>
        <begin position="318"/>
        <end position="487"/>
    </location>
</feature>
<dbReference type="Pfam" id="PF23282">
    <property type="entry name" value="WHD_ROQ1"/>
    <property type="match status" value="2"/>
</dbReference>
<dbReference type="InterPro" id="IPR000157">
    <property type="entry name" value="TIR_dom"/>
</dbReference>
<evidence type="ECO:0000313" key="7">
    <source>
        <dbReference type="Proteomes" id="UP000515211"/>
    </source>
</evidence>
<dbReference type="Gene3D" id="3.40.50.300">
    <property type="entry name" value="P-loop containing nucleotide triphosphate hydrolases"/>
    <property type="match status" value="2"/>
</dbReference>
<dbReference type="InterPro" id="IPR002182">
    <property type="entry name" value="NB-ARC"/>
</dbReference>
<dbReference type="KEGG" id="adu:107475276"/>
<evidence type="ECO:0000256" key="4">
    <source>
        <dbReference type="ARBA" id="ARBA00023027"/>
    </source>
</evidence>
<sequence>MQDVVQILDCHMRKDDNVVLIGLWGMGGVGTTTFAKTVYNKYCHMFECPKFLPNIREMWKNNQQVFLQEQLLNGKDLQGIKIKNIESGVAILKRRLCTKKALVVLDDVNNIDQLNALCGSREWFGAGSRIIITTRDRRLLCMVGVDHVHRVTEMDYNESLELLCWNAFTQATPLEEFARLAKDVVAYCGGLPLALVTIGCQLFGKTIEEWETVLDGLKRFPHPDVHKVLKMSYDDLNDDTQKEIFLDIASFCIGMESGEVLKTLNYGFGLGKVAGIGFLEEQSLITFDDKNRVRMHPLLRDMGREIVREQSQTQAQGRMYDVFLSFRGKDTRSTFTSHLHASLQNASITVFKDDDELQRGERISISLLKAIGLSACSVIVISTHYADSRYCLQELENIMVCHRTKGQVVFPIFYEVDPSDVRYQKKQSKFGKAFEDFISRRSVEEDKVQSWRADLREVSNFSGITVINSRNESEDIKRIVEHISRLLDKTELFIAAHPVGVLSRMQKVIEKLHNQQRKDVLILGIKGMGGIGKTTIAKAIFNKLGRNFEGRSFLLNIRETWQQDNGKVSLQERLLHDVFRSTTRKIHNIDSGKQTLMESLRTKRVLIVLDDVDNLDQLNALCGSRDRFGPGSTILVTTRDDHLLRLCGVNHTFDIEKMNTDESLELFSWHAFKQAYPKDEFFKLSRDVVEYSNGLPLALEVLGSYLFDREIKEWQSALDRLKSIPNNRVQKILQISFDGLSDDNEKEIFLDIACFFIGMDRNDVVKILNGCGFHAEIGIRVLIERNLVTVDNNNMLGMHELLQEMGRAIICEKSPELEERSRIWYNETLLQILENHEGTNLKAVKGLSLKLPTTNSICLSTEAFKTMSRLKLLQLASVQLNGEFKHVSRYLRWMSWHGLPLTYTPKDCYQPNIISIELENSKLKVFWKEAQLLRQLKILNLSHSHDLRTTPDFSYLPNLEKLVLKDCTNLSSIFPTIGSLEKILLIDLEGCTNLLLPRSIYKLKSLETLIISGCSKIDKLEEDVEQMESLAVLKADNTGIIQVPNALSKLRNMVYVAVGGYEGMARDVIPLVMFWSWTSPTNMLSAIMEKCSSGSSSTVFMDVTLLTNSPRMAKCDPRLHIVGDLSSDTDNNVAKCNDLLSMDISESISSNFLLIQMGLDNSLTQIIQKTISQNNELGDYLIPYDNNNPGLLAFSGEGSLVKFQVPQTNEPNLKSMMLRIIFCSSTCITTTEGLVVENVRIINQTKNTSNLYEGDKLASFKDEDRLTLMSNLEPGDTVQVIAALGSGFIVKKTIVYLIYGEEPPTEKNSQYWNEVDIVPSIGDVVVADVNGNALGVGIIATDDDEDVTVFGVHEAVAGMSEIVSGVDAMAEYKDDVTVASVDDDTIANLNRHASSSITDSIPPSTNGLGANYVAATDMNASSSSVDDMLLADDNNDDDVAAIGDQNVNNNLNVAALVKRQPVEAISTTMSFDSKSEGLIPLVQIPFGSNTYSELTLTKETVERTPETICISHSATDLCVNPASPVTTIIPMMVAEEDELDEDSDLLIAELDKTLSDSYILYSTSGSPEVPSLSIISIFQKMQLLLDNEPQALVGDVNIKNQLLGSLAQLGQIMESSQIPKDLHSLITEIRHFYEPFLNDFPSAQEVLDNHQRLIDSKNGLQEKLEAAKARQGHFSSSISKGKERVHEMSKEINELEVQLKALHEKRNRLQFTVERCEVESVNINRKLETLVKENEEVVSSLKESESAFRKAELSKQSYERKLAVLKQALYGNTRH</sequence>
<keyword evidence="3" id="KW-0611">Plant defense</keyword>
<keyword evidence="2" id="KW-0677">Repeat</keyword>
<dbReference type="PRINTS" id="PR00364">
    <property type="entry name" value="DISEASERSIST"/>
</dbReference>
<dbReference type="RefSeq" id="XP_020991334.1">
    <property type="nucleotide sequence ID" value="XM_021135675.2"/>
</dbReference>
<dbReference type="SUPFAM" id="SSF52200">
    <property type="entry name" value="Toll/Interleukin receptor TIR domain"/>
    <property type="match status" value="1"/>
</dbReference>
<organism evidence="7 8">
    <name type="scientific">Arachis duranensis</name>
    <name type="common">Wild peanut</name>
    <dbReference type="NCBI Taxonomy" id="130453"/>
    <lineage>
        <taxon>Eukaryota</taxon>
        <taxon>Viridiplantae</taxon>
        <taxon>Streptophyta</taxon>
        <taxon>Embryophyta</taxon>
        <taxon>Tracheophyta</taxon>
        <taxon>Spermatophyta</taxon>
        <taxon>Magnoliopsida</taxon>
        <taxon>eudicotyledons</taxon>
        <taxon>Gunneridae</taxon>
        <taxon>Pentapetalae</taxon>
        <taxon>rosids</taxon>
        <taxon>fabids</taxon>
        <taxon>Fabales</taxon>
        <taxon>Fabaceae</taxon>
        <taxon>Papilionoideae</taxon>
        <taxon>50 kb inversion clade</taxon>
        <taxon>dalbergioids sensu lato</taxon>
        <taxon>Dalbergieae</taxon>
        <taxon>Pterocarpus clade</taxon>
        <taxon>Arachis</taxon>
    </lineage>
</organism>
<dbReference type="GO" id="GO:0006952">
    <property type="term" value="P:defense response"/>
    <property type="evidence" value="ECO:0007669"/>
    <property type="project" value="UniProtKB-KW"/>
</dbReference>
<feature type="coiled-coil region" evidence="5">
    <location>
        <begin position="1741"/>
        <end position="1768"/>
    </location>
</feature>
<dbReference type="InterPro" id="IPR032675">
    <property type="entry name" value="LRR_dom_sf"/>
</dbReference>
<dbReference type="InterPro" id="IPR003593">
    <property type="entry name" value="AAA+_ATPase"/>
</dbReference>
<dbReference type="PANTHER" id="PTHR11017">
    <property type="entry name" value="LEUCINE-RICH REPEAT-CONTAINING PROTEIN"/>
    <property type="match status" value="1"/>
</dbReference>
<dbReference type="PANTHER" id="PTHR11017:SF271">
    <property type="entry name" value="DISEASE RESISTANCE PROTEIN (TIR-NBS-LRR CLASS) FAMILY"/>
    <property type="match status" value="1"/>
</dbReference>
<dbReference type="FunFam" id="3.40.50.10140:FF:000007">
    <property type="entry name" value="Disease resistance protein (TIR-NBS-LRR class)"/>
    <property type="match status" value="1"/>
</dbReference>
<dbReference type="Gene3D" id="3.40.50.10140">
    <property type="entry name" value="Toll/interleukin-1 receptor homology (TIR) domain"/>
    <property type="match status" value="1"/>
</dbReference>
<dbReference type="GO" id="GO:0043531">
    <property type="term" value="F:ADP binding"/>
    <property type="evidence" value="ECO:0007669"/>
    <property type="project" value="InterPro"/>
</dbReference>
<dbReference type="GeneID" id="107475276"/>
<feature type="coiled-coil region" evidence="5">
    <location>
        <begin position="1650"/>
        <end position="1712"/>
    </location>
</feature>
<dbReference type="SUPFAM" id="SSF46785">
    <property type="entry name" value="Winged helix' DNA-binding domain"/>
    <property type="match status" value="2"/>
</dbReference>
<dbReference type="SMART" id="SM00255">
    <property type="entry name" value="TIR"/>
    <property type="match status" value="1"/>
</dbReference>
<dbReference type="InterPro" id="IPR042197">
    <property type="entry name" value="Apaf_helical"/>
</dbReference>
<evidence type="ECO:0000256" key="1">
    <source>
        <dbReference type="ARBA" id="ARBA00022614"/>
    </source>
</evidence>
<keyword evidence="1" id="KW-0433">Leucine-rich repeat</keyword>
<evidence type="ECO:0000256" key="2">
    <source>
        <dbReference type="ARBA" id="ARBA00022737"/>
    </source>
</evidence>
<dbReference type="SUPFAM" id="SSF52058">
    <property type="entry name" value="L domain-like"/>
    <property type="match status" value="1"/>
</dbReference>
<dbReference type="InterPro" id="IPR027417">
    <property type="entry name" value="P-loop_NTPase"/>
</dbReference>
<dbReference type="InterPro" id="IPR058192">
    <property type="entry name" value="WHD_ROQ1-like"/>
</dbReference>
<keyword evidence="5" id="KW-0175">Coiled coil</keyword>
<evidence type="ECO:0000256" key="5">
    <source>
        <dbReference type="SAM" id="Coils"/>
    </source>
</evidence>
<proteinExistence type="predicted"/>
<dbReference type="Pfam" id="PF01582">
    <property type="entry name" value="TIR"/>
    <property type="match status" value="1"/>
</dbReference>
<dbReference type="SUPFAM" id="SSF52540">
    <property type="entry name" value="P-loop containing nucleoside triphosphate hydrolases"/>
    <property type="match status" value="2"/>
</dbReference>